<comment type="caution">
    <text evidence="1">The sequence shown here is derived from an EMBL/GenBank/DDBJ whole genome shotgun (WGS) entry which is preliminary data.</text>
</comment>
<reference evidence="1 2" key="1">
    <citation type="journal article" date="2023" name="Plants (Basel)">
        <title>Bridging the Gap: Combining Genomics and Transcriptomics Approaches to Understand Stylosanthes scabra, an Orphan Legume from the Brazilian Caatinga.</title>
        <authorList>
            <person name="Ferreira-Neto J.R.C."/>
            <person name="da Silva M.D."/>
            <person name="Binneck E."/>
            <person name="de Melo N.F."/>
            <person name="da Silva R.H."/>
            <person name="de Melo A.L.T.M."/>
            <person name="Pandolfi V."/>
            <person name="Bustamante F.O."/>
            <person name="Brasileiro-Vidal A.C."/>
            <person name="Benko-Iseppon A.M."/>
        </authorList>
    </citation>
    <scope>NUCLEOTIDE SEQUENCE [LARGE SCALE GENOMIC DNA]</scope>
    <source>
        <tissue evidence="1">Leaves</tissue>
    </source>
</reference>
<organism evidence="1 2">
    <name type="scientific">Stylosanthes scabra</name>
    <dbReference type="NCBI Taxonomy" id="79078"/>
    <lineage>
        <taxon>Eukaryota</taxon>
        <taxon>Viridiplantae</taxon>
        <taxon>Streptophyta</taxon>
        <taxon>Embryophyta</taxon>
        <taxon>Tracheophyta</taxon>
        <taxon>Spermatophyta</taxon>
        <taxon>Magnoliopsida</taxon>
        <taxon>eudicotyledons</taxon>
        <taxon>Gunneridae</taxon>
        <taxon>Pentapetalae</taxon>
        <taxon>rosids</taxon>
        <taxon>fabids</taxon>
        <taxon>Fabales</taxon>
        <taxon>Fabaceae</taxon>
        <taxon>Papilionoideae</taxon>
        <taxon>50 kb inversion clade</taxon>
        <taxon>dalbergioids sensu lato</taxon>
        <taxon>Dalbergieae</taxon>
        <taxon>Pterocarpus clade</taxon>
        <taxon>Stylosanthes</taxon>
    </lineage>
</organism>
<accession>A0ABU6Y9C0</accession>
<proteinExistence type="predicted"/>
<sequence>MGKKKSCQELKIPRPLDAVETRLYGWVKEAVLTQPSMIESDSLPEFGRNYPLMEDSGAEGDYVLEAARLSDRVPFRAGIIYLSEDAAPVLRLSEGRDDPLSRRRQPTASEWDVHFRPGGYGYISFRACQGRKLFDSYEDLIQEFKWHYFRFWLLPASVPSDWTMRISLSLGSIGTRSSDAEVGKFLDDLLDVKMKKTKLDDLMARMANPSRMGSRAILPTGSPSATATAAAAAAATSASAAIGPTPVEFFHSSASSFGCF</sequence>
<dbReference type="Proteomes" id="UP001341840">
    <property type="component" value="Unassembled WGS sequence"/>
</dbReference>
<name>A0ABU6Y9C0_9FABA</name>
<protein>
    <submittedName>
        <fullName evidence="1">Uncharacterized protein</fullName>
    </submittedName>
</protein>
<gene>
    <name evidence="1" type="ORF">PIB30_021832</name>
</gene>
<evidence type="ECO:0000313" key="1">
    <source>
        <dbReference type="EMBL" id="MED6205874.1"/>
    </source>
</evidence>
<keyword evidence="2" id="KW-1185">Reference proteome</keyword>
<dbReference type="EMBL" id="JASCZI010241728">
    <property type="protein sequence ID" value="MED6205874.1"/>
    <property type="molecule type" value="Genomic_DNA"/>
</dbReference>
<evidence type="ECO:0000313" key="2">
    <source>
        <dbReference type="Proteomes" id="UP001341840"/>
    </source>
</evidence>